<dbReference type="NCBIfam" id="NF045786">
    <property type="entry name" value="OlefBLtnSynXan"/>
    <property type="match status" value="1"/>
</dbReference>
<dbReference type="NCBIfam" id="NF006754">
    <property type="entry name" value="PRK09274.1"/>
    <property type="match status" value="1"/>
</dbReference>
<keyword evidence="2" id="KW-0436">Ligase</keyword>
<accession>Q5GV04</accession>
<dbReference type="PANTHER" id="PTHR43767">
    <property type="entry name" value="LONG-CHAIN-FATTY-ACID--COA LIGASE"/>
    <property type="match status" value="1"/>
</dbReference>
<dbReference type="InterPro" id="IPR054888">
    <property type="entry name" value="OlefBLtnSyn"/>
</dbReference>
<dbReference type="Proteomes" id="UP000006735">
    <property type="component" value="Chromosome"/>
</dbReference>
<dbReference type="PROSITE" id="PS00455">
    <property type="entry name" value="AMP_BINDING"/>
    <property type="match status" value="1"/>
</dbReference>
<organism evidence="2 3">
    <name type="scientific">Xanthomonas oryzae pv. oryzae (strain KACC10331 / KXO85)</name>
    <dbReference type="NCBI Taxonomy" id="291331"/>
    <lineage>
        <taxon>Bacteria</taxon>
        <taxon>Pseudomonadati</taxon>
        <taxon>Pseudomonadota</taxon>
        <taxon>Gammaproteobacteria</taxon>
        <taxon>Lysobacterales</taxon>
        <taxon>Lysobacteraceae</taxon>
        <taxon>Xanthomonas</taxon>
    </lineage>
</organism>
<evidence type="ECO:0000313" key="3">
    <source>
        <dbReference type="Proteomes" id="UP000006735"/>
    </source>
</evidence>
<dbReference type="InterPro" id="IPR000873">
    <property type="entry name" value="AMP-dep_synth/lig_dom"/>
</dbReference>
<dbReference type="EMBL" id="AE013598">
    <property type="protein sequence ID" value="AAW77469.1"/>
    <property type="molecule type" value="Genomic_DNA"/>
</dbReference>
<dbReference type="PANTHER" id="PTHR43767:SF1">
    <property type="entry name" value="NONRIBOSOMAL PEPTIDE SYNTHASE PES1 (EUROFUNG)-RELATED"/>
    <property type="match status" value="1"/>
</dbReference>
<evidence type="ECO:0000313" key="2">
    <source>
        <dbReference type="EMBL" id="AAW77469.1"/>
    </source>
</evidence>
<dbReference type="InterPro" id="IPR020845">
    <property type="entry name" value="AMP-binding_CS"/>
</dbReference>
<feature type="domain" description="AMP-dependent synthetase/ligase" evidence="1">
    <location>
        <begin position="97"/>
        <end position="478"/>
    </location>
</feature>
<dbReference type="InterPro" id="IPR042099">
    <property type="entry name" value="ANL_N_sf"/>
</dbReference>
<dbReference type="InterPro" id="IPR050237">
    <property type="entry name" value="ATP-dep_AMP-bd_enzyme"/>
</dbReference>
<sequence length="638" mass="68893">MARGGGRLAIQMRSAVHGRATSSERRIGCVPCGTDPLWRRVRRLLRHTAARRWSAHWLQRSRVSSQPPAGGRCHWRIGDNARMTTLCNIAATLPQLARERPDQIAIRCPGARSANGFAAYDVTLSYAELDARSDAIAAGLALHGIGRGARAVVMVRPSPEFFLLMFALFKAGAVPVLVDPGIDKRALKQCLDEAQPQAFIGIPLAQLARCLLRWARSARQIVTVGRRYGWGGVTLARVERDGAGADSQLADTAPDDVAAILFTSGSTGVPKGVVYRHRHFVGQIDLLRNAFGMQPGGVDLPTFPPFALFDPALGLTSVIPDMDPTRPGSADPRKLHDAIARFGVTQLFGSPALMRVLADYGQPLPNVRLATSAGAPVPPDVVAKIRALLPADAQFWTPYGATECLPVAAIEGRTLDTTRAATEAGAGTCVGRVVAPNEVRIIAIDDAAIPDWSGVRVLATGEVGEITVAGPTTTDTYFNRDAATRIAKIRERRSDGSERIVHRMGDVGYFDAEGRLWFCGRKTQRVETAQGPMYTEQVEQIFNALPGIGRSALVGVGEMGRQRPVLCYEPDAYAWMSSPMEQEDVRQQLRSTAAAHPLTAGIADFLCHPGFPVDIRHNAKIGRETLAVWAAQQLHKSG</sequence>
<dbReference type="HOGENOM" id="CLU_000022_59_12_6"/>
<proteinExistence type="predicted"/>
<dbReference type="GO" id="GO:0016874">
    <property type="term" value="F:ligase activity"/>
    <property type="evidence" value="ECO:0007669"/>
    <property type="project" value="UniProtKB-KW"/>
</dbReference>
<evidence type="ECO:0000259" key="1">
    <source>
        <dbReference type="Pfam" id="PF00501"/>
    </source>
</evidence>
<name>Q5GV04_XANOR</name>
<dbReference type="CDD" id="cd05910">
    <property type="entry name" value="FACL_like_1"/>
    <property type="match status" value="1"/>
</dbReference>
<dbReference type="Gene3D" id="3.40.50.12780">
    <property type="entry name" value="N-terminal domain of ligase-like"/>
    <property type="match status" value="1"/>
</dbReference>
<dbReference type="SUPFAM" id="SSF56801">
    <property type="entry name" value="Acetyl-CoA synthetase-like"/>
    <property type="match status" value="1"/>
</dbReference>
<dbReference type="STRING" id="291331.XOO4215"/>
<protein>
    <submittedName>
        <fullName evidence="2">Acyl-CoA synthetases (AMP-forming)/AMP-acid ligases II</fullName>
    </submittedName>
</protein>
<dbReference type="KEGG" id="xoo:XOO4215"/>
<dbReference type="AlphaFoldDB" id="Q5GV04"/>
<keyword evidence="3" id="KW-1185">Reference proteome</keyword>
<gene>
    <name evidence="2" type="primary">CaiC</name>
    <name evidence="2" type="ordered locus">XOO4215</name>
</gene>
<reference evidence="2 3" key="1">
    <citation type="journal article" date="2005" name="Nucleic Acids Res.">
        <title>The genome sequence of Xanthomonas oryzae pathovar oryzae KACC10331, the bacterial blight pathogen of rice.</title>
        <authorList>
            <person name="Lee B.M."/>
            <person name="Park Y.J."/>
            <person name="Park D.S."/>
            <person name="Kang H.W."/>
            <person name="Kim J.G."/>
            <person name="Song E.S."/>
            <person name="Park I.C."/>
            <person name="Yoon U.H."/>
            <person name="Hahn J.H."/>
            <person name="Koo B.S."/>
            <person name="Lee G.B."/>
            <person name="Kim H."/>
            <person name="Park H.S."/>
            <person name="Yoon K.O."/>
            <person name="Kim J.H."/>
            <person name="Jung C.H."/>
            <person name="Koh N.H."/>
            <person name="Seo J.S."/>
            <person name="Go S.J."/>
        </authorList>
    </citation>
    <scope>NUCLEOTIDE SEQUENCE [LARGE SCALE GENOMIC DNA]</scope>
    <source>
        <strain evidence="3">KACC10331 / KXO85</strain>
    </source>
</reference>
<dbReference type="Pfam" id="PF00501">
    <property type="entry name" value="AMP-binding"/>
    <property type="match status" value="1"/>
</dbReference>